<dbReference type="InterPro" id="IPR018633">
    <property type="entry name" value="DUF2357"/>
</dbReference>
<proteinExistence type="predicted"/>
<dbReference type="RefSeq" id="WP_204914177.1">
    <property type="nucleotide sequence ID" value="NZ_JAFEUP010000001.1"/>
</dbReference>
<accession>A0ABS2IBQ8</accession>
<dbReference type="Pfam" id="PF04411">
    <property type="entry name" value="PDDEXK_7"/>
    <property type="match status" value="1"/>
</dbReference>
<comment type="caution">
    <text evidence="2">The sequence shown here is derived from an EMBL/GenBank/DDBJ whole genome shotgun (WGS) entry which is preliminary data.</text>
</comment>
<evidence type="ECO:0000259" key="1">
    <source>
        <dbReference type="Pfam" id="PF09823"/>
    </source>
</evidence>
<reference evidence="2 3" key="1">
    <citation type="submission" date="2021-02" db="EMBL/GenBank/DDBJ databases">
        <authorList>
            <person name="Lee D.-H."/>
        </authorList>
    </citation>
    <scope>NUCLEOTIDE SEQUENCE [LARGE SCALE GENOMIC DNA]</scope>
    <source>
        <strain evidence="2 3">UL073</strain>
    </source>
</reference>
<name>A0ABS2IBQ8_9GAMM</name>
<protein>
    <submittedName>
        <fullName evidence="2">DUF2357 domain-containing protein</fullName>
    </submittedName>
</protein>
<feature type="domain" description="DUF2357" evidence="1">
    <location>
        <begin position="91"/>
        <end position="310"/>
    </location>
</feature>
<dbReference type="EMBL" id="JAFEUP010000001">
    <property type="protein sequence ID" value="MBM7059347.1"/>
    <property type="molecule type" value="Genomic_DNA"/>
</dbReference>
<dbReference type="Pfam" id="PF09823">
    <property type="entry name" value="DUF2357"/>
    <property type="match status" value="1"/>
</dbReference>
<organism evidence="2 3">
    <name type="scientific">Zestomonas insulae</name>
    <dbReference type="NCBI Taxonomy" id="2809017"/>
    <lineage>
        <taxon>Bacteria</taxon>
        <taxon>Pseudomonadati</taxon>
        <taxon>Pseudomonadota</taxon>
        <taxon>Gammaproteobacteria</taxon>
        <taxon>Pseudomonadales</taxon>
        <taxon>Pseudomonadaceae</taxon>
        <taxon>Zestomonas</taxon>
    </lineage>
</organism>
<dbReference type="Proteomes" id="UP000717995">
    <property type="component" value="Unassembled WGS sequence"/>
</dbReference>
<sequence length="518" mass="57047">MITVRRRGSEAHEEWIAVAAGEVVTGFHEDTHYEIRPEPTTLRVFVDDVELLAASGWFQWCPRFYAGQVRVDVLDASGAQSTYCLTISPTAKKADDDKFAEIIEAIRTFDQTLLGGVSAATLAFGNTGRAGIHADHVLLARLRLYGHEFLGAVAALARSPHQKLSADRQMLPLARARRLHPTALREHKLSTLLSGTSLAVDQLDTIQVHAWTSTPTVDTPANRVLLGLLKRFRATLTALRERVAALRLGDSQDEQGTRLHRRIALLDHLESRVTQLIQHHPFNAVKAGAAGSSGLTQIAAQPAYNRAYRLGCAAMASRVEGDQSLDQLHVSPSWGIYETWCFLQVVACFEQLLGIKLTPSRSKVVNAQLAFHVPLSSGHLMEVLFQAKFPAADPHTDRLGWSISRERVPDILIVVYNDTTCRSLILDAKWRSGRANVLEAMESAHIYHDSLRLRRGSATERPSHCILLLPGASDVESLGELDFIHTHGVGAIAEFLPHGAGVAFLSDLFKKWLSPLHS</sequence>
<keyword evidence="3" id="KW-1185">Reference proteome</keyword>
<evidence type="ECO:0000313" key="2">
    <source>
        <dbReference type="EMBL" id="MBM7059347.1"/>
    </source>
</evidence>
<evidence type="ECO:0000313" key="3">
    <source>
        <dbReference type="Proteomes" id="UP000717995"/>
    </source>
</evidence>
<gene>
    <name evidence="2" type="ORF">JQX08_01375</name>
</gene>
<dbReference type="InterPro" id="IPR007505">
    <property type="entry name" value="PDDEXK_7"/>
</dbReference>